<dbReference type="Proteomes" id="UP001215180">
    <property type="component" value="Unassembled WGS sequence"/>
</dbReference>
<feature type="transmembrane region" description="Helical" evidence="1">
    <location>
        <begin position="218"/>
        <end position="241"/>
    </location>
</feature>
<feature type="transmembrane region" description="Helical" evidence="1">
    <location>
        <begin position="12"/>
        <end position="39"/>
    </location>
</feature>
<dbReference type="KEGG" id="eclg:EC036_29720"/>
<evidence type="ECO:0000256" key="1">
    <source>
        <dbReference type="SAM" id="Phobius"/>
    </source>
</evidence>
<protein>
    <submittedName>
        <fullName evidence="2">Uncharacterized protein</fullName>
    </submittedName>
</protein>
<evidence type="ECO:0000313" key="2">
    <source>
        <dbReference type="EMBL" id="MDF3640203.1"/>
    </source>
</evidence>
<dbReference type="EMBL" id="JARJGR010000853">
    <property type="protein sequence ID" value="MDF3640203.1"/>
    <property type="molecule type" value="Genomic_DNA"/>
</dbReference>
<accession>A0AAW6NWF8</accession>
<organism evidence="2 3">
    <name type="scientific">Enterobacter cloacae</name>
    <dbReference type="NCBI Taxonomy" id="550"/>
    <lineage>
        <taxon>Bacteria</taxon>
        <taxon>Pseudomonadati</taxon>
        <taxon>Pseudomonadota</taxon>
        <taxon>Gammaproteobacteria</taxon>
        <taxon>Enterobacterales</taxon>
        <taxon>Enterobacteriaceae</taxon>
        <taxon>Enterobacter</taxon>
        <taxon>Enterobacter cloacae complex</taxon>
    </lineage>
</organism>
<feature type="transmembrane region" description="Helical" evidence="1">
    <location>
        <begin position="115"/>
        <end position="133"/>
    </location>
</feature>
<dbReference type="AlphaFoldDB" id="A0AAW6NWF8"/>
<comment type="caution">
    <text evidence="2">The sequence shown here is derived from an EMBL/GenBank/DDBJ whole genome shotgun (WGS) entry which is preliminary data.</text>
</comment>
<name>A0AAW6NWF8_ENTCL</name>
<gene>
    <name evidence="2" type="ORF">P3S46_23680</name>
</gene>
<keyword evidence="1" id="KW-1133">Transmembrane helix</keyword>
<evidence type="ECO:0000313" key="3">
    <source>
        <dbReference type="Proteomes" id="UP001215180"/>
    </source>
</evidence>
<proteinExistence type="predicted"/>
<keyword evidence="1" id="KW-0472">Membrane</keyword>
<reference evidence="2" key="1">
    <citation type="submission" date="2023-03" db="EMBL/GenBank/DDBJ databases">
        <title>A Study on Prevalence and Characterization of Enterobacter cloacae strains in China.</title>
        <authorList>
            <person name="Zheng Z."/>
        </authorList>
    </citation>
    <scope>NUCLEOTIDE SEQUENCE</scope>
    <source>
        <strain evidence="2">EC77</strain>
    </source>
</reference>
<dbReference type="RefSeq" id="WP_029881787.1">
    <property type="nucleotide sequence ID" value="NZ_CP009756.1"/>
</dbReference>
<keyword evidence="1" id="KW-0812">Transmembrane</keyword>
<sequence length="254" mass="28970">MNNYIFEAFGEYKIYIAFFLAILFFMKSPSISFFTGLILKLFRIKYSDKEYVEYDEMLYNQQLFRLKNGVRVASADDAKLISKALSEGIIERSTLRFTGWFGAVGVKRTMRLESVSTTFFGVLFIFTACSILYDAPYMKAGYVTYNVSDTEKLYISKHRVYDKNNNNSWNKLQCLKIIQDEKSIQHLKDACIYITTDDLDLRTELQDAIESESTGKKVLAALVVALTAIGGLIIVGITNFVKLNKIVCDLKGIK</sequence>